<dbReference type="AlphaFoldDB" id="A0AA38WWS7"/>
<evidence type="ECO:0000313" key="3">
    <source>
        <dbReference type="Proteomes" id="UP001172673"/>
    </source>
</evidence>
<protein>
    <submittedName>
        <fullName evidence="2">Uncharacterized protein</fullName>
    </submittedName>
</protein>
<dbReference type="Proteomes" id="UP001172673">
    <property type="component" value="Unassembled WGS sequence"/>
</dbReference>
<accession>A0AA38WWS7</accession>
<evidence type="ECO:0000256" key="1">
    <source>
        <dbReference type="SAM" id="MobiDB-lite"/>
    </source>
</evidence>
<proteinExistence type="predicted"/>
<dbReference type="EMBL" id="JAPDRK010000025">
    <property type="protein sequence ID" value="KAJ9602573.1"/>
    <property type="molecule type" value="Genomic_DNA"/>
</dbReference>
<organism evidence="2 3">
    <name type="scientific">Cladophialophora chaetospira</name>
    <dbReference type="NCBI Taxonomy" id="386627"/>
    <lineage>
        <taxon>Eukaryota</taxon>
        <taxon>Fungi</taxon>
        <taxon>Dikarya</taxon>
        <taxon>Ascomycota</taxon>
        <taxon>Pezizomycotina</taxon>
        <taxon>Eurotiomycetes</taxon>
        <taxon>Chaetothyriomycetidae</taxon>
        <taxon>Chaetothyriales</taxon>
        <taxon>Herpotrichiellaceae</taxon>
        <taxon>Cladophialophora</taxon>
    </lineage>
</organism>
<sequence>MASIPPDDLPPTIEPLRRSTRSLYSRYASTKTASFLELVHQLGTFSPLQLWGPPHDLATLIKKKASEMLEMKTHVMEAPRNDPPEEGHTIRDLASTVQTPEWDEVTGDELEDNDEEDLGTGGDTPLERTVDMYRKLFGSLSIDEILVAMERIYVNMPHGVQEIESSPTQNPTNLVTMAFGILHRTFPTDHDFTANEDLELLIDSLTSSIWGPIPEYWLSVDSQAWQWLRLFGYTTIPEVPKSLTVEFAACKLWYAAKYGMALSHCLLDLARCWSSKRTQFLGTMNVLRDVVEMVASRPMLSLEDLLFVYQAISLLIFLRPCPESSAWARAVCSGLSDLPVNSGYLAGAKLSAEKCLDLCLDRTYAMVSTIARCYIEEITKRNKHWVLYSDVRDPDVLKFDVLAVDHGNLIYIKTEPKGRSHLLRVDYHDLKACAVSIIPPGALLFQDLSPSGKFRLLVDDGPRWGTADGGRNTLSSDEDLVELVKTCQTECMSTDINGDGWTVFKF</sequence>
<feature type="region of interest" description="Disordered" evidence="1">
    <location>
        <begin position="78"/>
        <end position="125"/>
    </location>
</feature>
<name>A0AA38WWS7_9EURO</name>
<reference evidence="2" key="1">
    <citation type="submission" date="2022-10" db="EMBL/GenBank/DDBJ databases">
        <title>Culturing micro-colonial fungi from biological soil crusts in the Mojave desert and describing Neophaeococcomyces mojavensis, and introducing the new genera and species Taxawa tesnikishii.</title>
        <authorList>
            <person name="Kurbessoian T."/>
            <person name="Stajich J.E."/>
        </authorList>
    </citation>
    <scope>NUCLEOTIDE SEQUENCE</scope>
    <source>
        <strain evidence="2">TK_41</strain>
    </source>
</reference>
<feature type="compositionally biased region" description="Acidic residues" evidence="1">
    <location>
        <begin position="101"/>
        <end position="118"/>
    </location>
</feature>
<feature type="compositionally biased region" description="Basic and acidic residues" evidence="1">
    <location>
        <begin position="78"/>
        <end position="91"/>
    </location>
</feature>
<gene>
    <name evidence="2" type="ORF">H2200_012766</name>
</gene>
<evidence type="ECO:0000313" key="2">
    <source>
        <dbReference type="EMBL" id="KAJ9602573.1"/>
    </source>
</evidence>
<comment type="caution">
    <text evidence="2">The sequence shown here is derived from an EMBL/GenBank/DDBJ whole genome shotgun (WGS) entry which is preliminary data.</text>
</comment>
<keyword evidence="3" id="KW-1185">Reference proteome</keyword>